<evidence type="ECO:0000256" key="13">
    <source>
        <dbReference type="ARBA" id="ARBA00022777"/>
    </source>
</evidence>
<dbReference type="Pfam" id="PF23598">
    <property type="entry name" value="LRR_14"/>
    <property type="match status" value="2"/>
</dbReference>
<proteinExistence type="inferred from homology"/>
<dbReference type="EC" id="2.7.11.1" evidence="3"/>
<evidence type="ECO:0000256" key="4">
    <source>
        <dbReference type="ARBA" id="ARBA00022512"/>
    </source>
</evidence>
<evidence type="ECO:0000256" key="19">
    <source>
        <dbReference type="ARBA" id="ARBA00038043"/>
    </source>
</evidence>
<evidence type="ECO:0000256" key="21">
    <source>
        <dbReference type="ARBA" id="ARBA00048679"/>
    </source>
</evidence>
<dbReference type="PANTHER" id="PTHR48005:SF70">
    <property type="entry name" value="MDIS1-INTERACTING RECEPTOR LIKE KINASE 2-LIKE"/>
    <property type="match status" value="1"/>
</dbReference>
<keyword evidence="7" id="KW-0433">Leucine-rich repeat</keyword>
<comment type="catalytic activity">
    <reaction evidence="21">
        <text>L-seryl-[protein] + ATP = O-phospho-L-seryl-[protein] + ADP + H(+)</text>
        <dbReference type="Rhea" id="RHEA:17989"/>
        <dbReference type="Rhea" id="RHEA-COMP:9863"/>
        <dbReference type="Rhea" id="RHEA-COMP:11604"/>
        <dbReference type="ChEBI" id="CHEBI:15378"/>
        <dbReference type="ChEBI" id="CHEBI:29999"/>
        <dbReference type="ChEBI" id="CHEBI:30616"/>
        <dbReference type="ChEBI" id="CHEBI:83421"/>
        <dbReference type="ChEBI" id="CHEBI:456216"/>
        <dbReference type="EC" id="2.7.11.1"/>
    </reaction>
</comment>
<feature type="transmembrane region" description="Helical" evidence="23">
    <location>
        <begin position="605"/>
        <end position="629"/>
    </location>
</feature>
<keyword evidence="11" id="KW-0677">Repeat</keyword>
<dbReference type="AlphaFoldDB" id="A0A067JI00"/>
<reference evidence="26 27" key="1">
    <citation type="journal article" date="2014" name="PLoS ONE">
        <title>Global Analysis of Gene Expression Profiles in Physic Nut (Jatropha curcas L.) Seedlings Exposed to Salt Stress.</title>
        <authorList>
            <person name="Zhang L."/>
            <person name="Zhang C."/>
            <person name="Wu P."/>
            <person name="Chen Y."/>
            <person name="Li M."/>
            <person name="Jiang H."/>
            <person name="Wu G."/>
        </authorList>
    </citation>
    <scope>NUCLEOTIDE SEQUENCE [LARGE SCALE GENOMIC DNA]</scope>
    <source>
        <strain evidence="27">cv. GZQX0401</strain>
        <tissue evidence="26">Young leaves</tissue>
    </source>
</reference>
<dbReference type="PANTHER" id="PTHR48005">
    <property type="entry name" value="LEUCINE RICH REPEAT KINASE 2"/>
    <property type="match status" value="1"/>
</dbReference>
<evidence type="ECO:0000256" key="3">
    <source>
        <dbReference type="ARBA" id="ARBA00012513"/>
    </source>
</evidence>
<dbReference type="Pfam" id="PF00560">
    <property type="entry name" value="LRR_1"/>
    <property type="match status" value="1"/>
</dbReference>
<evidence type="ECO:0000313" key="26">
    <source>
        <dbReference type="EMBL" id="KDP22433.1"/>
    </source>
</evidence>
<keyword evidence="4" id="KW-0964">Secreted</keyword>
<evidence type="ECO:0000256" key="14">
    <source>
        <dbReference type="ARBA" id="ARBA00022840"/>
    </source>
</evidence>
<feature type="domain" description="Protein kinase" evidence="25">
    <location>
        <begin position="670"/>
        <end position="938"/>
    </location>
</feature>
<evidence type="ECO:0000256" key="12">
    <source>
        <dbReference type="ARBA" id="ARBA00022741"/>
    </source>
</evidence>
<dbReference type="PROSITE" id="PS00109">
    <property type="entry name" value="PROTEIN_KINASE_TYR"/>
    <property type="match status" value="1"/>
</dbReference>
<evidence type="ECO:0000256" key="20">
    <source>
        <dbReference type="ARBA" id="ARBA00047899"/>
    </source>
</evidence>
<keyword evidence="5" id="KW-0723">Serine/threonine-protein kinase</keyword>
<dbReference type="GO" id="GO:0005524">
    <property type="term" value="F:ATP binding"/>
    <property type="evidence" value="ECO:0007669"/>
    <property type="project" value="UniProtKB-UniRule"/>
</dbReference>
<evidence type="ECO:0000256" key="15">
    <source>
        <dbReference type="ARBA" id="ARBA00022989"/>
    </source>
</evidence>
<dbReference type="Gene3D" id="1.10.510.10">
    <property type="entry name" value="Transferase(Phosphotransferase) domain 1"/>
    <property type="match status" value="1"/>
</dbReference>
<evidence type="ECO:0000256" key="2">
    <source>
        <dbReference type="ARBA" id="ARBA00004479"/>
    </source>
</evidence>
<evidence type="ECO:0000256" key="9">
    <source>
        <dbReference type="ARBA" id="ARBA00022692"/>
    </source>
</evidence>
<dbReference type="InterPro" id="IPR000719">
    <property type="entry name" value="Prot_kinase_dom"/>
</dbReference>
<keyword evidence="14 22" id="KW-0067">ATP-binding</keyword>
<dbReference type="Gene3D" id="3.30.200.20">
    <property type="entry name" value="Phosphorylase Kinase, domain 1"/>
    <property type="match status" value="1"/>
</dbReference>
<evidence type="ECO:0000256" key="10">
    <source>
        <dbReference type="ARBA" id="ARBA00022729"/>
    </source>
</evidence>
<feature type="chain" id="PRO_5001638685" description="non-specific serine/threonine protein kinase" evidence="24">
    <location>
        <begin position="23"/>
        <end position="1007"/>
    </location>
</feature>
<keyword evidence="16 23" id="KW-0472">Membrane</keyword>
<evidence type="ECO:0000256" key="24">
    <source>
        <dbReference type="SAM" id="SignalP"/>
    </source>
</evidence>
<evidence type="ECO:0000256" key="16">
    <source>
        <dbReference type="ARBA" id="ARBA00023136"/>
    </source>
</evidence>
<evidence type="ECO:0000256" key="22">
    <source>
        <dbReference type="PROSITE-ProRule" id="PRU10141"/>
    </source>
</evidence>
<dbReference type="GO" id="GO:0016020">
    <property type="term" value="C:membrane"/>
    <property type="evidence" value="ECO:0007669"/>
    <property type="project" value="UniProtKB-SubCell"/>
</dbReference>
<dbReference type="FunFam" id="3.80.10.10:FF:000400">
    <property type="entry name" value="Nuclear pore complex protein NUP107"/>
    <property type="match status" value="1"/>
</dbReference>
<keyword evidence="27" id="KW-1185">Reference proteome</keyword>
<dbReference type="FunFam" id="1.10.510.10:FF:000445">
    <property type="entry name" value="MDIS1-interacting receptor like kinase 2"/>
    <property type="match status" value="1"/>
</dbReference>
<keyword evidence="9 23" id="KW-0812">Transmembrane</keyword>
<dbReference type="InterPro" id="IPR008266">
    <property type="entry name" value="Tyr_kinase_AS"/>
</dbReference>
<comment type="catalytic activity">
    <reaction evidence="20">
        <text>L-threonyl-[protein] + ATP = O-phospho-L-threonyl-[protein] + ADP + H(+)</text>
        <dbReference type="Rhea" id="RHEA:46608"/>
        <dbReference type="Rhea" id="RHEA-COMP:11060"/>
        <dbReference type="Rhea" id="RHEA-COMP:11605"/>
        <dbReference type="ChEBI" id="CHEBI:15378"/>
        <dbReference type="ChEBI" id="CHEBI:30013"/>
        <dbReference type="ChEBI" id="CHEBI:30616"/>
        <dbReference type="ChEBI" id="CHEBI:61977"/>
        <dbReference type="ChEBI" id="CHEBI:456216"/>
        <dbReference type="EC" id="2.7.11.1"/>
    </reaction>
</comment>
<keyword evidence="18" id="KW-0325">Glycoprotein</keyword>
<dbReference type="Proteomes" id="UP000027138">
    <property type="component" value="Unassembled WGS sequence"/>
</dbReference>
<name>A0A067JI00_JATCU</name>
<dbReference type="SUPFAM" id="SSF56112">
    <property type="entry name" value="Protein kinase-like (PK-like)"/>
    <property type="match status" value="1"/>
</dbReference>
<dbReference type="InterPro" id="IPR011009">
    <property type="entry name" value="Kinase-like_dom_sf"/>
</dbReference>
<dbReference type="PRINTS" id="PR00019">
    <property type="entry name" value="LEURICHRPT"/>
</dbReference>
<dbReference type="OrthoDB" id="676979at2759"/>
<dbReference type="GO" id="GO:0004674">
    <property type="term" value="F:protein serine/threonine kinase activity"/>
    <property type="evidence" value="ECO:0007669"/>
    <property type="project" value="UniProtKB-KW"/>
</dbReference>
<dbReference type="InterPro" id="IPR013210">
    <property type="entry name" value="LRR_N_plant-typ"/>
</dbReference>
<dbReference type="InterPro" id="IPR017441">
    <property type="entry name" value="Protein_kinase_ATP_BS"/>
</dbReference>
<feature type="binding site" evidence="22">
    <location>
        <position position="699"/>
    </location>
    <ligand>
        <name>ATP</name>
        <dbReference type="ChEBI" id="CHEBI:30616"/>
    </ligand>
</feature>
<evidence type="ECO:0000256" key="8">
    <source>
        <dbReference type="ARBA" id="ARBA00022679"/>
    </source>
</evidence>
<evidence type="ECO:0000256" key="18">
    <source>
        <dbReference type="ARBA" id="ARBA00023180"/>
    </source>
</evidence>
<sequence>MRTSVSLVLLVSLIVLPFSCKASFALTAEALALLKWKTSLGNQSILRSWVIPRENDNSSAAYHCKWRGITCNKAGSVTEINLAYTGLTGTLQDLDFSSFPNLLRLDLKVNQLTGIIPLNIGILSKLQFLDLSTNNLNGTLPLALANLTQVYELDFSRNNISGVLDPRLFPDGTSFTKTGLVSLKNFLLQTTGLGGRIPEEIGNLKNLSLLALDENHFYGSIPSSLGNLSQLTILRLSSNQLSGEIPPTLGNLKKLTDLRLFKNQLSGLVPSGLGNLSSLTVLHLSENNLTGHLPPQVCKGGKLINFTAAFNNFYGPIPVSLNNCHSLYRVRLEHNQLTGVLDQDFGVYPNLTYIDLSFNKLRGELSAKWGQCQNLTLLRIAGNMVGGNIPAEISHLEQLVVLDLSLNQISGDIPENLGKLSKLLLLSLKDNRLSGQVPTEIGELSNLQSLDLSMNMLSGPIPHQIGDCSRLQMLNLAENKLNGRIPYQIGNLAALQNSLDLSYNFLTGEIPSQLGKLASLEQLNLSCNNLTGSIPSSLSNMLSLITFNLSYNNLEGPIPDSNIFRSVDPSAYSNNKDLCSGEMQALRPCNTTTTEKSDTNRKNKFVAIAPSMAGGLFLSLAFASILAFLHKRNMSTDESKSSSREEDQFSVCYFNGRIVYEDIIQATKNFNDMYRIGEGGTGKVYKAEMSGCQALAVKKLNYLGKDGEVERIKSFSNEVVALAELRHRNIVKLHGFCYKRKHAFLVYEFIGKGSLANMLSSEKGATELDWEKRIKIIKGVAHALSYMHHDCNPPMIHRDISSNNVLLNSELEALVSDFGTARFLKPYSSNWTTIAGTYGYVAPELAYTAAVTEKCDVYSFGVLALEVMIGKHPAELISYLQSLTDRCICLEDVLDGRISPPTDQQLTDKLSCLLSIAFICLRANPESRPSMRNVSQLLEMKDSSDYSRMASANKLFYLWALLFIALLLLLSPSAASRYLLNPLLVTDEARMLIDNEPQDDPHGGNYN</sequence>
<evidence type="ECO:0000256" key="1">
    <source>
        <dbReference type="ARBA" id="ARBA00004191"/>
    </source>
</evidence>
<dbReference type="PROSITE" id="PS51450">
    <property type="entry name" value="LRR"/>
    <property type="match status" value="1"/>
</dbReference>
<dbReference type="InterPro" id="IPR003591">
    <property type="entry name" value="Leu-rich_rpt_typical-subtyp"/>
</dbReference>
<evidence type="ECO:0000256" key="11">
    <source>
        <dbReference type="ARBA" id="ARBA00022737"/>
    </source>
</evidence>
<dbReference type="InterPro" id="IPR055414">
    <property type="entry name" value="LRR_R13L4/SHOC2-like"/>
</dbReference>
<keyword evidence="17" id="KW-0675">Receptor</keyword>
<evidence type="ECO:0000256" key="23">
    <source>
        <dbReference type="SAM" id="Phobius"/>
    </source>
</evidence>
<dbReference type="PROSITE" id="PS50011">
    <property type="entry name" value="PROTEIN_KINASE_DOM"/>
    <property type="match status" value="1"/>
</dbReference>
<evidence type="ECO:0000256" key="17">
    <source>
        <dbReference type="ARBA" id="ARBA00023170"/>
    </source>
</evidence>
<dbReference type="FunFam" id="3.80.10.10:FF:000177">
    <property type="entry name" value="Leucine-rich repeat receptor-like serine/threonine-protein kinase At1g17230"/>
    <property type="match status" value="1"/>
</dbReference>
<evidence type="ECO:0000256" key="5">
    <source>
        <dbReference type="ARBA" id="ARBA00022527"/>
    </source>
</evidence>
<gene>
    <name evidence="26" type="ORF">JCGZ_26264</name>
</gene>
<keyword evidence="10 24" id="KW-0732">Signal</keyword>
<feature type="signal peptide" evidence="24">
    <location>
        <begin position="1"/>
        <end position="22"/>
    </location>
</feature>
<dbReference type="FunFam" id="3.80.10.10:FF:000041">
    <property type="entry name" value="LRR receptor-like serine/threonine-protein kinase ERECTA"/>
    <property type="match status" value="1"/>
</dbReference>
<dbReference type="Pfam" id="PF00069">
    <property type="entry name" value="Pkinase"/>
    <property type="match status" value="1"/>
</dbReference>
<protein>
    <recommendedName>
        <fullName evidence="3">non-specific serine/threonine protein kinase</fullName>
        <ecNumber evidence="3">2.7.11.1</ecNumber>
    </recommendedName>
</protein>
<dbReference type="InterPro" id="IPR032675">
    <property type="entry name" value="LRR_dom_sf"/>
</dbReference>
<dbReference type="Gene3D" id="3.80.10.10">
    <property type="entry name" value="Ribonuclease Inhibitor"/>
    <property type="match status" value="3"/>
</dbReference>
<keyword evidence="13" id="KW-0418">Kinase</keyword>
<evidence type="ECO:0000256" key="7">
    <source>
        <dbReference type="ARBA" id="ARBA00022614"/>
    </source>
</evidence>
<keyword evidence="8" id="KW-0808">Transferase</keyword>
<evidence type="ECO:0000256" key="6">
    <source>
        <dbReference type="ARBA" id="ARBA00022553"/>
    </source>
</evidence>
<keyword evidence="6" id="KW-0597">Phosphoprotein</keyword>
<dbReference type="EMBL" id="KK915447">
    <property type="protein sequence ID" value="KDP22433.1"/>
    <property type="molecule type" value="Genomic_DNA"/>
</dbReference>
<keyword evidence="12 22" id="KW-0547">Nucleotide-binding</keyword>
<dbReference type="SMART" id="SM00369">
    <property type="entry name" value="LRR_TYP"/>
    <property type="match status" value="8"/>
</dbReference>
<comment type="similarity">
    <text evidence="19">Belongs to the polygalacturonase-inhibiting protein family.</text>
</comment>
<feature type="transmembrane region" description="Helical" evidence="23">
    <location>
        <begin position="955"/>
        <end position="975"/>
    </location>
</feature>
<dbReference type="SUPFAM" id="SSF52047">
    <property type="entry name" value="RNI-like"/>
    <property type="match status" value="1"/>
</dbReference>
<keyword evidence="4" id="KW-0134">Cell wall</keyword>
<comment type="subcellular location">
    <subcellularLocation>
        <location evidence="2">Membrane</location>
        <topology evidence="2">Single-pass type I membrane protein</topology>
    </subcellularLocation>
    <subcellularLocation>
        <location evidence="1">Secreted</location>
        <location evidence="1">Cell wall</location>
    </subcellularLocation>
</comment>
<dbReference type="PROSITE" id="PS00107">
    <property type="entry name" value="PROTEIN_KINASE_ATP"/>
    <property type="match status" value="1"/>
</dbReference>
<evidence type="ECO:0000259" key="25">
    <source>
        <dbReference type="PROSITE" id="PS50011"/>
    </source>
</evidence>
<dbReference type="InterPro" id="IPR051420">
    <property type="entry name" value="Ser_Thr_Kinases_DiverseReg"/>
</dbReference>
<dbReference type="FunFam" id="3.30.200.20:FF:000309">
    <property type="entry name" value="Leucine-rich repeat receptor protein kinase MSP1"/>
    <property type="match status" value="1"/>
</dbReference>
<evidence type="ECO:0000313" key="27">
    <source>
        <dbReference type="Proteomes" id="UP000027138"/>
    </source>
</evidence>
<dbReference type="Pfam" id="PF08263">
    <property type="entry name" value="LRRNT_2"/>
    <property type="match status" value="1"/>
</dbReference>
<dbReference type="InterPro" id="IPR001611">
    <property type="entry name" value="Leu-rich_rpt"/>
</dbReference>
<organism evidence="26 27">
    <name type="scientific">Jatropha curcas</name>
    <name type="common">Barbados nut</name>
    <dbReference type="NCBI Taxonomy" id="180498"/>
    <lineage>
        <taxon>Eukaryota</taxon>
        <taxon>Viridiplantae</taxon>
        <taxon>Streptophyta</taxon>
        <taxon>Embryophyta</taxon>
        <taxon>Tracheophyta</taxon>
        <taxon>Spermatophyta</taxon>
        <taxon>Magnoliopsida</taxon>
        <taxon>eudicotyledons</taxon>
        <taxon>Gunneridae</taxon>
        <taxon>Pentapetalae</taxon>
        <taxon>rosids</taxon>
        <taxon>fabids</taxon>
        <taxon>Malpighiales</taxon>
        <taxon>Euphorbiaceae</taxon>
        <taxon>Crotonoideae</taxon>
        <taxon>Jatropheae</taxon>
        <taxon>Jatropha</taxon>
    </lineage>
</organism>
<accession>A0A067JI00</accession>
<keyword evidence="15 23" id="KW-1133">Transmembrane helix</keyword>
<dbReference type="SUPFAM" id="SSF52058">
    <property type="entry name" value="L domain-like"/>
    <property type="match status" value="1"/>
</dbReference>